<dbReference type="GO" id="GO:0005737">
    <property type="term" value="C:cytoplasm"/>
    <property type="evidence" value="ECO:0007669"/>
    <property type="project" value="TreeGrafter"/>
</dbReference>
<dbReference type="Proteomes" id="UP000178951">
    <property type="component" value="Unassembled WGS sequence"/>
</dbReference>
<sequence length="182" mass="19851">MIIGKRIIRRQKVDSTNLLARQLIAEGAGEGLVVVAAEQFAGRGQRQNQWFSPRGNIYCSIVVKPFKNPRDLGGMTLMAAQAASRAIVQQTALPVEIKWPNDLMIRGKKLGGILTERLASGEIIVGLGINVNAKINNYPQALKGQTTSLSQEAGKTFRLHAILKKILAELEIGYLAYLAKVC</sequence>
<keyword evidence="1 3" id="KW-0436">Ligase</keyword>
<evidence type="ECO:0000313" key="3">
    <source>
        <dbReference type="EMBL" id="OGC34776.1"/>
    </source>
</evidence>
<organism evidence="3 4">
    <name type="scientific">candidate division WOR-1 bacterium RIFOXYB2_FULL_48_7</name>
    <dbReference type="NCBI Taxonomy" id="1802583"/>
    <lineage>
        <taxon>Bacteria</taxon>
        <taxon>Bacillati</taxon>
        <taxon>Saganbacteria</taxon>
    </lineage>
</organism>
<name>A0A1F4TQ32_UNCSA</name>
<dbReference type="InterPro" id="IPR004408">
    <property type="entry name" value="Biotin_CoA_COase_ligase"/>
</dbReference>
<dbReference type="SUPFAM" id="SSF55681">
    <property type="entry name" value="Class II aaRS and biotin synthetases"/>
    <property type="match status" value="1"/>
</dbReference>
<evidence type="ECO:0000256" key="1">
    <source>
        <dbReference type="ARBA" id="ARBA00022598"/>
    </source>
</evidence>
<feature type="domain" description="BPL/LPL catalytic" evidence="2">
    <location>
        <begin position="1"/>
        <end position="178"/>
    </location>
</feature>
<dbReference type="AlphaFoldDB" id="A0A1F4TQ32"/>
<dbReference type="InterPro" id="IPR045864">
    <property type="entry name" value="aa-tRNA-synth_II/BPL/LPL"/>
</dbReference>
<accession>A0A1F4TQ32</accession>
<evidence type="ECO:0000313" key="4">
    <source>
        <dbReference type="Proteomes" id="UP000178951"/>
    </source>
</evidence>
<dbReference type="PANTHER" id="PTHR12835">
    <property type="entry name" value="BIOTIN PROTEIN LIGASE"/>
    <property type="match status" value="1"/>
</dbReference>
<protein>
    <submittedName>
        <fullName evidence="3">Biotin--[acetyl-CoA-carboxylase] ligase</fullName>
    </submittedName>
</protein>
<gene>
    <name evidence="3" type="ORF">A2311_06485</name>
</gene>
<dbReference type="GO" id="GO:0004077">
    <property type="term" value="F:biotin--[biotin carboxyl-carrier protein] ligase activity"/>
    <property type="evidence" value="ECO:0007669"/>
    <property type="project" value="InterPro"/>
</dbReference>
<reference evidence="3 4" key="1">
    <citation type="journal article" date="2016" name="Nat. Commun.">
        <title>Thousands of microbial genomes shed light on interconnected biogeochemical processes in an aquifer system.</title>
        <authorList>
            <person name="Anantharaman K."/>
            <person name="Brown C.T."/>
            <person name="Hug L.A."/>
            <person name="Sharon I."/>
            <person name="Castelle C.J."/>
            <person name="Probst A.J."/>
            <person name="Thomas B.C."/>
            <person name="Singh A."/>
            <person name="Wilkins M.J."/>
            <person name="Karaoz U."/>
            <person name="Brodie E.L."/>
            <person name="Williams K.H."/>
            <person name="Hubbard S.S."/>
            <person name="Banfield J.F."/>
        </authorList>
    </citation>
    <scope>NUCLEOTIDE SEQUENCE [LARGE SCALE GENOMIC DNA]</scope>
</reference>
<dbReference type="NCBIfam" id="TIGR00121">
    <property type="entry name" value="birA_ligase"/>
    <property type="match status" value="1"/>
</dbReference>
<dbReference type="InterPro" id="IPR004143">
    <property type="entry name" value="BPL_LPL_catalytic"/>
</dbReference>
<dbReference type="Pfam" id="PF03099">
    <property type="entry name" value="BPL_LplA_LipB"/>
    <property type="match status" value="1"/>
</dbReference>
<proteinExistence type="predicted"/>
<comment type="caution">
    <text evidence="3">The sequence shown here is derived from an EMBL/GenBank/DDBJ whole genome shotgun (WGS) entry which is preliminary data.</text>
</comment>
<evidence type="ECO:0000259" key="2">
    <source>
        <dbReference type="PROSITE" id="PS51733"/>
    </source>
</evidence>
<dbReference type="EMBL" id="MEUF01000039">
    <property type="protein sequence ID" value="OGC34776.1"/>
    <property type="molecule type" value="Genomic_DNA"/>
</dbReference>
<dbReference type="Gene3D" id="3.30.930.10">
    <property type="entry name" value="Bira Bifunctional Protein, Domain 2"/>
    <property type="match status" value="1"/>
</dbReference>
<dbReference type="CDD" id="cd16442">
    <property type="entry name" value="BPL"/>
    <property type="match status" value="1"/>
</dbReference>
<dbReference type="STRING" id="1802583.A2311_06485"/>
<dbReference type="PANTHER" id="PTHR12835:SF5">
    <property type="entry name" value="BIOTIN--PROTEIN LIGASE"/>
    <property type="match status" value="1"/>
</dbReference>
<dbReference type="PROSITE" id="PS51733">
    <property type="entry name" value="BPL_LPL_CATALYTIC"/>
    <property type="match status" value="1"/>
</dbReference>